<dbReference type="PANTHER" id="PTHR47505:SF1">
    <property type="entry name" value="DNA UTILIZATION PROTEIN YHGH"/>
    <property type="match status" value="1"/>
</dbReference>
<dbReference type="InterPro" id="IPR000836">
    <property type="entry name" value="PRTase_dom"/>
</dbReference>
<dbReference type="SUPFAM" id="SSF53271">
    <property type="entry name" value="PRTase-like"/>
    <property type="match status" value="1"/>
</dbReference>
<dbReference type="GO" id="GO:0016740">
    <property type="term" value="F:transferase activity"/>
    <property type="evidence" value="ECO:0007669"/>
    <property type="project" value="UniProtKB-KW"/>
</dbReference>
<keyword evidence="4" id="KW-1185">Reference proteome</keyword>
<proteinExistence type="inferred from homology"/>
<dbReference type="InterPro" id="IPR029057">
    <property type="entry name" value="PRTase-like"/>
</dbReference>
<feature type="domain" description="Phosphoribosyltransferase" evidence="2">
    <location>
        <begin position="224"/>
        <end position="276"/>
    </location>
</feature>
<evidence type="ECO:0000259" key="2">
    <source>
        <dbReference type="Pfam" id="PF00156"/>
    </source>
</evidence>
<keyword evidence="3" id="KW-0808">Transferase</keyword>
<gene>
    <name evidence="3" type="ORF">CRD60_02770</name>
</gene>
<comment type="caution">
    <text evidence="3">The sequence shown here is derived from an EMBL/GenBank/DDBJ whole genome shotgun (WGS) entry which is preliminary data.</text>
</comment>
<comment type="similarity">
    <text evidence="1">Belongs to the ComF/GntX family.</text>
</comment>
<dbReference type="Pfam" id="PF00156">
    <property type="entry name" value="Pribosyltran"/>
    <property type="match status" value="1"/>
</dbReference>
<name>A0A366KA48_9BIFI</name>
<dbReference type="PANTHER" id="PTHR47505">
    <property type="entry name" value="DNA UTILIZATION PROTEIN YHGH"/>
    <property type="match status" value="1"/>
</dbReference>
<dbReference type="EMBL" id="PDCG01000002">
    <property type="protein sequence ID" value="RBP98102.1"/>
    <property type="molecule type" value="Genomic_DNA"/>
</dbReference>
<dbReference type="Proteomes" id="UP000252530">
    <property type="component" value="Unassembled WGS sequence"/>
</dbReference>
<dbReference type="CDD" id="cd06223">
    <property type="entry name" value="PRTases_typeI"/>
    <property type="match status" value="1"/>
</dbReference>
<reference evidence="3 4" key="1">
    <citation type="submission" date="2017-10" db="EMBL/GenBank/DDBJ databases">
        <title>Bifidobacterium xylocopum sp. nov. and Bifidobacterium aemilianum sp. nov., from the carpenter bee (Xylocopa violacea) digestive tract.</title>
        <authorList>
            <person name="Alberoni D."/>
            <person name="Baffoni L."/>
            <person name="Di Gioia D."/>
            <person name="Gaggia F."/>
            <person name="Biavati B."/>
        </authorList>
    </citation>
    <scope>NUCLEOTIDE SEQUENCE [LARGE SCALE GENOMIC DNA]</scope>
    <source>
        <strain evidence="3 4">XV10</strain>
    </source>
</reference>
<evidence type="ECO:0000313" key="3">
    <source>
        <dbReference type="EMBL" id="RBP98102.1"/>
    </source>
</evidence>
<sequence>MSQSSAWIQAHRLADQTGGHLQGTCYRRGQGWPGQMNVPSSNLPSRRCFRRYWGHGTVRALARELLNLLLPRGCAGCDRPDWVLCPDCQALLADHRQLGLLPGSAIGAYSCGLYRGPVRRAILAWKDHGDEECEPILAEALAQLAVEVLQACPASQSHQSTDRPLLLLPAPSSGRSMRARGRWQMLPLVRMLSRLLRAQGYETRVCRALSLRGAPGKAVQTTGSGQRSQRIKGHVSIRPGIAVAGQSVLLLDDIITTGATMGECLSLLDDAGAHVLGGLALAWTPPPGDTPESGDSLAQ</sequence>
<accession>A0A366KA48</accession>
<evidence type="ECO:0000256" key="1">
    <source>
        <dbReference type="ARBA" id="ARBA00008007"/>
    </source>
</evidence>
<evidence type="ECO:0000313" key="4">
    <source>
        <dbReference type="Proteomes" id="UP000252530"/>
    </source>
</evidence>
<dbReference type="InterPro" id="IPR051910">
    <property type="entry name" value="ComF/GntX_DNA_util-trans"/>
</dbReference>
<dbReference type="Gene3D" id="3.40.50.2020">
    <property type="match status" value="1"/>
</dbReference>
<organism evidence="3 4">
    <name type="scientific">Bifidobacterium aemilianum</name>
    <dbReference type="NCBI Taxonomy" id="2493120"/>
    <lineage>
        <taxon>Bacteria</taxon>
        <taxon>Bacillati</taxon>
        <taxon>Actinomycetota</taxon>
        <taxon>Actinomycetes</taxon>
        <taxon>Bifidobacteriales</taxon>
        <taxon>Bifidobacteriaceae</taxon>
        <taxon>Bifidobacterium</taxon>
    </lineage>
</organism>
<dbReference type="AlphaFoldDB" id="A0A366KA48"/>
<protein>
    <submittedName>
        <fullName evidence="3">Phosphoribosyl transferase</fullName>
    </submittedName>
</protein>